<organism evidence="2 3">
    <name type="scientific">Xenotaenia resolanae</name>
    <dbReference type="NCBI Taxonomy" id="208358"/>
    <lineage>
        <taxon>Eukaryota</taxon>
        <taxon>Metazoa</taxon>
        <taxon>Chordata</taxon>
        <taxon>Craniata</taxon>
        <taxon>Vertebrata</taxon>
        <taxon>Euteleostomi</taxon>
        <taxon>Actinopterygii</taxon>
        <taxon>Neopterygii</taxon>
        <taxon>Teleostei</taxon>
        <taxon>Neoteleostei</taxon>
        <taxon>Acanthomorphata</taxon>
        <taxon>Ovalentaria</taxon>
        <taxon>Atherinomorphae</taxon>
        <taxon>Cyprinodontiformes</taxon>
        <taxon>Goodeidae</taxon>
        <taxon>Xenotaenia</taxon>
    </lineage>
</organism>
<dbReference type="Pfam" id="PF05557">
    <property type="entry name" value="MAD"/>
    <property type="match status" value="1"/>
</dbReference>
<protein>
    <submittedName>
        <fullName evidence="2">Uncharacterized protein</fullName>
    </submittedName>
</protein>
<sequence length="112" mass="13058">AQLTKAQQETGVLKLQLQKVELELETLKKQLVPAADSSSLVNKEEVNILRQKIEDLEKDRQRLEEQNNILEMRLERHNLQDNRPIELKTCFTRVTWTRKAAAHIVADKDSEQ</sequence>
<evidence type="ECO:0000256" key="1">
    <source>
        <dbReference type="SAM" id="Coils"/>
    </source>
</evidence>
<feature type="coiled-coil region" evidence="1">
    <location>
        <begin position="10"/>
        <end position="82"/>
    </location>
</feature>
<dbReference type="SUPFAM" id="SSF75704">
    <property type="entry name" value="Mitotic arrest deficient-like 1, Mad1"/>
    <property type="match status" value="1"/>
</dbReference>
<evidence type="ECO:0000313" key="3">
    <source>
        <dbReference type="Proteomes" id="UP001444071"/>
    </source>
</evidence>
<gene>
    <name evidence="2" type="ORF">XENORESO_015367</name>
</gene>
<dbReference type="Proteomes" id="UP001444071">
    <property type="component" value="Unassembled WGS sequence"/>
</dbReference>
<accession>A0ABV0VZL3</accession>
<dbReference type="Gene3D" id="6.10.250.90">
    <property type="match status" value="1"/>
</dbReference>
<comment type="caution">
    <text evidence="2">The sequence shown here is derived from an EMBL/GenBank/DDBJ whole genome shotgun (WGS) entry which is preliminary data.</text>
</comment>
<dbReference type="InterPro" id="IPR008672">
    <property type="entry name" value="Mad1"/>
</dbReference>
<feature type="non-terminal residue" evidence="2">
    <location>
        <position position="1"/>
    </location>
</feature>
<keyword evidence="1" id="KW-0175">Coiled coil</keyword>
<keyword evidence="3" id="KW-1185">Reference proteome</keyword>
<proteinExistence type="predicted"/>
<name>A0ABV0VZL3_9TELE</name>
<dbReference type="EMBL" id="JAHRIM010020518">
    <property type="protein sequence ID" value="MEQ2262550.1"/>
    <property type="molecule type" value="Genomic_DNA"/>
</dbReference>
<reference evidence="2 3" key="1">
    <citation type="submission" date="2021-06" db="EMBL/GenBank/DDBJ databases">
        <authorList>
            <person name="Palmer J.M."/>
        </authorList>
    </citation>
    <scope>NUCLEOTIDE SEQUENCE [LARGE SCALE GENOMIC DNA]</scope>
    <source>
        <strain evidence="2 3">XR_2019</strain>
        <tissue evidence="2">Muscle</tissue>
    </source>
</reference>
<evidence type="ECO:0000313" key="2">
    <source>
        <dbReference type="EMBL" id="MEQ2262550.1"/>
    </source>
</evidence>